<keyword evidence="8" id="KW-1185">Reference proteome</keyword>
<dbReference type="InterPro" id="IPR051409">
    <property type="entry name" value="Atypical_kinase_ADCK"/>
</dbReference>
<evidence type="ECO:0000256" key="5">
    <source>
        <dbReference type="SAM" id="MobiDB-lite"/>
    </source>
</evidence>
<accession>A0A8T2VE60</accession>
<dbReference type="OMA" id="PEYYVPR"/>
<dbReference type="InterPro" id="IPR004147">
    <property type="entry name" value="ABC1_dom"/>
</dbReference>
<reference evidence="7" key="1">
    <citation type="submission" date="2021-08" db="EMBL/GenBank/DDBJ databases">
        <title>WGS assembly of Ceratopteris richardii.</title>
        <authorList>
            <person name="Marchant D.B."/>
            <person name="Chen G."/>
            <person name="Jenkins J."/>
            <person name="Shu S."/>
            <person name="Leebens-Mack J."/>
            <person name="Grimwood J."/>
            <person name="Schmutz J."/>
            <person name="Soltis P."/>
            <person name="Soltis D."/>
            <person name="Chen Z.-H."/>
        </authorList>
    </citation>
    <scope>NUCLEOTIDE SEQUENCE</scope>
    <source>
        <strain evidence="7">Whitten #5841</strain>
        <tissue evidence="7">Leaf</tissue>
    </source>
</reference>
<gene>
    <name evidence="7" type="ORF">KP509_01G071700</name>
</gene>
<feature type="compositionally biased region" description="Polar residues" evidence="5">
    <location>
        <begin position="76"/>
        <end position="94"/>
    </location>
</feature>
<keyword evidence="3" id="KW-0547">Nucleotide-binding</keyword>
<name>A0A8T2VE60_CERRI</name>
<proteinExistence type="inferred from homology"/>
<dbReference type="InterPro" id="IPR034646">
    <property type="entry name" value="ADCK3_dom"/>
</dbReference>
<protein>
    <recommendedName>
        <fullName evidence="6">ABC1 atypical kinase-like domain-containing protein</fullName>
    </recommendedName>
</protein>
<dbReference type="GO" id="GO:0006744">
    <property type="term" value="P:ubiquinone biosynthetic process"/>
    <property type="evidence" value="ECO:0007669"/>
    <property type="project" value="TreeGrafter"/>
</dbReference>
<dbReference type="PANTHER" id="PTHR43851:SF3">
    <property type="entry name" value="COENZYME Q8"/>
    <property type="match status" value="1"/>
</dbReference>
<dbReference type="SUPFAM" id="SSF56112">
    <property type="entry name" value="Protein kinase-like (PK-like)"/>
    <property type="match status" value="1"/>
</dbReference>
<dbReference type="GO" id="GO:0016740">
    <property type="term" value="F:transferase activity"/>
    <property type="evidence" value="ECO:0007669"/>
    <property type="project" value="UniProtKB-KW"/>
</dbReference>
<comment type="similarity">
    <text evidence="1">Belongs to the protein kinase superfamily. ADCK protein kinase family.</text>
</comment>
<dbReference type="InterPro" id="IPR011009">
    <property type="entry name" value="Kinase-like_dom_sf"/>
</dbReference>
<dbReference type="CDD" id="cd13970">
    <property type="entry name" value="ABC1_ADCK3"/>
    <property type="match status" value="1"/>
</dbReference>
<keyword evidence="4" id="KW-0067">ATP-binding</keyword>
<evidence type="ECO:0000313" key="7">
    <source>
        <dbReference type="EMBL" id="KAH7446741.1"/>
    </source>
</evidence>
<dbReference type="GO" id="GO:0005524">
    <property type="term" value="F:ATP binding"/>
    <property type="evidence" value="ECO:0007669"/>
    <property type="project" value="UniProtKB-KW"/>
</dbReference>
<feature type="domain" description="ABC1 atypical kinase-like" evidence="6">
    <location>
        <begin position="301"/>
        <end position="542"/>
    </location>
</feature>
<evidence type="ECO:0000256" key="1">
    <source>
        <dbReference type="ARBA" id="ARBA00009670"/>
    </source>
</evidence>
<dbReference type="Gene3D" id="1.10.510.10">
    <property type="entry name" value="Transferase(Phosphotransferase) domain 1"/>
    <property type="match status" value="1"/>
</dbReference>
<evidence type="ECO:0000259" key="6">
    <source>
        <dbReference type="Pfam" id="PF03109"/>
    </source>
</evidence>
<dbReference type="Pfam" id="PF03109">
    <property type="entry name" value="ABC1"/>
    <property type="match status" value="1"/>
</dbReference>
<feature type="compositionally biased region" description="Low complexity" evidence="5">
    <location>
        <begin position="181"/>
        <end position="197"/>
    </location>
</feature>
<keyword evidence="2" id="KW-0808">Transferase</keyword>
<comment type="caution">
    <text evidence="7">The sequence shown here is derived from an EMBL/GenBank/DDBJ whole genome shotgun (WGS) entry which is preliminary data.</text>
</comment>
<feature type="region of interest" description="Disordered" evidence="5">
    <location>
        <begin position="162"/>
        <end position="212"/>
    </location>
</feature>
<evidence type="ECO:0000313" key="8">
    <source>
        <dbReference type="Proteomes" id="UP000825935"/>
    </source>
</evidence>
<evidence type="ECO:0000256" key="3">
    <source>
        <dbReference type="ARBA" id="ARBA00022741"/>
    </source>
</evidence>
<sequence>MASSRVQETARILVGIALVAREAAAASHAIAHIRSGDLPGLVSLAVSRAIVSASDIAGLSRGASIPLRDSQFSLRTDSSYQHTNEQRDAVTSTSEQREASASEDYAASPSTIHERDAALPSFSDGKNTSSSADFTSRIQSIEKPVSVFFESGEKKLDRLSRDNAAGVSGDPSVQVVGNGGIASKSQASSIQPSSTASLRKRKPRERRVPSTPIGRAFGFARLGAGIALGTLQESAKRLWEGQEKSNAGQFALSPFMTEQNAERLAVGLCRMRGAALKLGQMLSIQDEALLPPQVLAALEMVRQGADVMPKNQLHRVIANELGSEWRTKLSNFGEEPIAAASIGQVHKAVLIDGSEVAMKIQYPGVAQSIDSDIENVRRLLEFTNLIPKGLYLEQAMQVAKQELARECDYTLEASNQMRYRELLAHEKGVYVPKVFSEVSSKHVLTTELVAGVSIDKVANMNQSIRDSVGRRLLHLTLQELFIHRFMQTDPNWSNFLYDEATDTINLIDFGAARDYSKHFVDNYLRMVYACANRDRENVLEMSCKLGFLTGEESSIMLDAHTEAAFAVGLPFSQPGSFDFHSSNMTRRVSELGAVMLRHRLRPPPDEVYSLHRKLSGAFLACIKLRAVIPCREMFLDVYRNYKFDVS</sequence>
<dbReference type="Proteomes" id="UP000825935">
    <property type="component" value="Chromosome 1"/>
</dbReference>
<evidence type="ECO:0000256" key="4">
    <source>
        <dbReference type="ARBA" id="ARBA00022840"/>
    </source>
</evidence>
<organism evidence="7 8">
    <name type="scientific">Ceratopteris richardii</name>
    <name type="common">Triangle waterfern</name>
    <dbReference type="NCBI Taxonomy" id="49495"/>
    <lineage>
        <taxon>Eukaryota</taxon>
        <taxon>Viridiplantae</taxon>
        <taxon>Streptophyta</taxon>
        <taxon>Embryophyta</taxon>
        <taxon>Tracheophyta</taxon>
        <taxon>Polypodiopsida</taxon>
        <taxon>Polypodiidae</taxon>
        <taxon>Polypodiales</taxon>
        <taxon>Pteridineae</taxon>
        <taxon>Pteridaceae</taxon>
        <taxon>Parkerioideae</taxon>
        <taxon>Ceratopteris</taxon>
    </lineage>
</organism>
<dbReference type="PANTHER" id="PTHR43851">
    <property type="match status" value="1"/>
</dbReference>
<evidence type="ECO:0000256" key="2">
    <source>
        <dbReference type="ARBA" id="ARBA00022679"/>
    </source>
</evidence>
<dbReference type="AlphaFoldDB" id="A0A8T2VE60"/>
<dbReference type="EMBL" id="CM035406">
    <property type="protein sequence ID" value="KAH7446741.1"/>
    <property type="molecule type" value="Genomic_DNA"/>
</dbReference>
<feature type="region of interest" description="Disordered" evidence="5">
    <location>
        <begin position="76"/>
        <end position="111"/>
    </location>
</feature>
<dbReference type="OrthoDB" id="201153at2759"/>